<dbReference type="AlphaFoldDB" id="A0A2S5GD10"/>
<dbReference type="EMBL" id="PREZ01000003">
    <property type="protein sequence ID" value="PPA70783.1"/>
    <property type="molecule type" value="Genomic_DNA"/>
</dbReference>
<name>A0A2S5GD10_9BACL</name>
<sequence length="120" mass="14062">MNGHLMEILAREIVESLPELKRNLYQYIVNVEDSLAARSATSEQFMALLVKTAPHQQAAEHFGLSCEKVIMLMRQIEKDIDDQLNDKIKKARWMDKTEEMRQITGNTDEKKTYFLFTIER</sequence>
<dbReference type="OrthoDB" id="2720271at2"/>
<organism evidence="1 2">
    <name type="scientific">Jeotgalibacillus proteolyticus</name>
    <dbReference type="NCBI Taxonomy" id="2082395"/>
    <lineage>
        <taxon>Bacteria</taxon>
        <taxon>Bacillati</taxon>
        <taxon>Bacillota</taxon>
        <taxon>Bacilli</taxon>
        <taxon>Bacillales</taxon>
        <taxon>Caryophanaceae</taxon>
        <taxon>Jeotgalibacillus</taxon>
    </lineage>
</organism>
<proteinExistence type="predicted"/>
<evidence type="ECO:0000313" key="2">
    <source>
        <dbReference type="Proteomes" id="UP000239047"/>
    </source>
</evidence>
<gene>
    <name evidence="1" type="ORF">C4B60_08300</name>
</gene>
<accession>A0A2S5GD10</accession>
<reference evidence="1 2" key="1">
    <citation type="submission" date="2018-02" db="EMBL/GenBank/DDBJ databases">
        <title>Jeotgalibacillus proteolyticum sp. nov. a protease producing bacterium isolated from ocean sediments of Laizhou Bay.</title>
        <authorList>
            <person name="Li Y."/>
        </authorList>
    </citation>
    <scope>NUCLEOTIDE SEQUENCE [LARGE SCALE GENOMIC DNA]</scope>
    <source>
        <strain evidence="1 2">22-7</strain>
    </source>
</reference>
<protein>
    <submittedName>
        <fullName evidence="1">Uncharacterized protein</fullName>
    </submittedName>
</protein>
<comment type="caution">
    <text evidence="1">The sequence shown here is derived from an EMBL/GenBank/DDBJ whole genome shotgun (WGS) entry which is preliminary data.</text>
</comment>
<keyword evidence="2" id="KW-1185">Reference proteome</keyword>
<dbReference type="Proteomes" id="UP000239047">
    <property type="component" value="Unassembled WGS sequence"/>
</dbReference>
<evidence type="ECO:0000313" key="1">
    <source>
        <dbReference type="EMBL" id="PPA70783.1"/>
    </source>
</evidence>